<evidence type="ECO:0000313" key="15">
    <source>
        <dbReference type="Proteomes" id="UP001187531"/>
    </source>
</evidence>
<dbReference type="InterPro" id="IPR015894">
    <property type="entry name" value="Guanylate-bd_N"/>
</dbReference>
<keyword evidence="3" id="KW-0547">Nucleotide-binding</keyword>
<dbReference type="SUPFAM" id="SSF48340">
    <property type="entry name" value="Interferon-induced guanylate-binding protein 1 (GBP1), C-terminal domain"/>
    <property type="match status" value="1"/>
</dbReference>
<dbReference type="GO" id="GO:0003924">
    <property type="term" value="F:GTPase activity"/>
    <property type="evidence" value="ECO:0007669"/>
    <property type="project" value="InterPro"/>
</dbReference>
<dbReference type="GO" id="GO:0005525">
    <property type="term" value="F:GTP binding"/>
    <property type="evidence" value="ECO:0007669"/>
    <property type="project" value="UniProtKB-KW"/>
</dbReference>
<evidence type="ECO:0000256" key="11">
    <source>
        <dbReference type="PROSITE-ProRule" id="PRU01052"/>
    </source>
</evidence>
<dbReference type="InterPro" id="IPR027417">
    <property type="entry name" value="P-loop_NTPase"/>
</dbReference>
<evidence type="ECO:0000256" key="4">
    <source>
        <dbReference type="ARBA" id="ARBA00022801"/>
    </source>
</evidence>
<dbReference type="GO" id="GO:0005789">
    <property type="term" value="C:endoplasmic reticulum membrane"/>
    <property type="evidence" value="ECO:0007669"/>
    <property type="project" value="UniProtKB-SubCell"/>
</dbReference>
<feature type="transmembrane region" description="Helical" evidence="12">
    <location>
        <begin position="436"/>
        <end position="454"/>
    </location>
</feature>
<dbReference type="AlphaFoldDB" id="A0AA88HPN4"/>
<protein>
    <recommendedName>
        <fullName evidence="13">GB1/RHD3-type G domain-containing protein</fullName>
    </recommendedName>
</protein>
<feature type="domain" description="GB1/RHD3-type G" evidence="13">
    <location>
        <begin position="52"/>
        <end position="296"/>
    </location>
</feature>
<keyword evidence="9 12" id="KW-0472">Membrane</keyword>
<accession>A0AA88HPN4</accession>
<evidence type="ECO:0000313" key="14">
    <source>
        <dbReference type="EMBL" id="KAK2709516.1"/>
    </source>
</evidence>
<evidence type="ECO:0000256" key="8">
    <source>
        <dbReference type="ARBA" id="ARBA00023134"/>
    </source>
</evidence>
<sequence length="546" mass="61958">MGIVEEASKMEEVKDSPTEGHAVQIVRVSEDHTFSLDEEALAEVLNQEYCRDKPLAIISVAGAFRKGKSFLLDFMLRYLKRQGREGWLGPEDAPLTGFKWRGGCERETTGIMVWSEVFMVDTPGGEVAILLMDTQGAFDSESTVRDCATIFALSTMISSIQVFNLLQNIQEDDLQHLQLFTEYGRLALEDTGDKPFQKLLFLVRDWSYPYEAPYGIVGGQKIIDRRLQVSEKQHPELQALRKHIKACFTSIKCFLMPHPGLKVAIDPHFTGKLTEIERDFKEQLNSLMETLLTPSNIVVKEISGVKIRTKDLLYYFQSYMSIYRGGELPEPKSMLEATAEANNLSAVAAAKDFFSTEMENLCGASRPYIASGTLEREHLRHKDAAMKLFTNKRKMGGAEFSEKYRLKLEEEIEESFMLFKKSNESKNIFKTGKTPGTLIVVVMIFYFFSGLFGLFGLYTVANICNIIMGIQLVLLFTWVYTKYAGEFREIGQMIDFVAASIWDNVLRPTYRKFITGAIDEEARQRLVESAVTNLTSHMINGKQKQS</sequence>
<keyword evidence="8" id="KW-0342">GTP-binding</keyword>
<keyword evidence="6" id="KW-0460">Magnesium</keyword>
<dbReference type="InterPro" id="IPR036543">
    <property type="entry name" value="Guanylate-bd_C_sf"/>
</dbReference>
<dbReference type="CDD" id="cd01851">
    <property type="entry name" value="GBP"/>
    <property type="match status" value="1"/>
</dbReference>
<keyword evidence="4" id="KW-0378">Hydrolase</keyword>
<evidence type="ECO:0000256" key="12">
    <source>
        <dbReference type="SAM" id="Phobius"/>
    </source>
</evidence>
<evidence type="ECO:0000256" key="3">
    <source>
        <dbReference type="ARBA" id="ARBA00022741"/>
    </source>
</evidence>
<dbReference type="PANTHER" id="PTHR10751">
    <property type="entry name" value="GUANYLATE BINDING PROTEIN"/>
    <property type="match status" value="1"/>
</dbReference>
<feature type="transmembrane region" description="Helical" evidence="12">
    <location>
        <begin position="460"/>
        <end position="480"/>
    </location>
</feature>
<evidence type="ECO:0000256" key="2">
    <source>
        <dbReference type="ARBA" id="ARBA00022692"/>
    </source>
</evidence>
<dbReference type="Proteomes" id="UP001187531">
    <property type="component" value="Unassembled WGS sequence"/>
</dbReference>
<dbReference type="PROSITE" id="PS51715">
    <property type="entry name" value="G_GB1_RHD3"/>
    <property type="match status" value="1"/>
</dbReference>
<reference evidence="14" key="1">
    <citation type="submission" date="2023-07" db="EMBL/GenBank/DDBJ databases">
        <title>Chromosome-level genome assembly of Artemia franciscana.</title>
        <authorList>
            <person name="Jo E."/>
        </authorList>
    </citation>
    <scope>NUCLEOTIDE SEQUENCE</scope>
    <source>
        <tissue evidence="14">Whole body</tissue>
    </source>
</reference>
<evidence type="ECO:0000256" key="6">
    <source>
        <dbReference type="ARBA" id="ARBA00022842"/>
    </source>
</evidence>
<comment type="similarity">
    <text evidence="11">Belongs to the TRAFAC class dynamin-like GTPase superfamily. GB1/RHD3 GTPase family.</text>
</comment>
<dbReference type="FunFam" id="1.20.58.420:FF:000001">
    <property type="entry name" value="Atlastin-1 isoform 1"/>
    <property type="match status" value="1"/>
</dbReference>
<proteinExistence type="inferred from homology"/>
<dbReference type="Pfam" id="PF02263">
    <property type="entry name" value="GBP"/>
    <property type="match status" value="1"/>
</dbReference>
<evidence type="ECO:0000256" key="7">
    <source>
        <dbReference type="ARBA" id="ARBA00022989"/>
    </source>
</evidence>
<evidence type="ECO:0000256" key="10">
    <source>
        <dbReference type="ARBA" id="ARBA00049117"/>
    </source>
</evidence>
<dbReference type="Gene3D" id="1.20.58.420">
    <property type="entry name" value="AHSP"/>
    <property type="match status" value="1"/>
</dbReference>
<comment type="catalytic activity">
    <reaction evidence="10">
        <text>GTP + H2O = GDP + phosphate + H(+)</text>
        <dbReference type="Rhea" id="RHEA:19669"/>
        <dbReference type="ChEBI" id="CHEBI:15377"/>
        <dbReference type="ChEBI" id="CHEBI:15378"/>
        <dbReference type="ChEBI" id="CHEBI:37565"/>
        <dbReference type="ChEBI" id="CHEBI:43474"/>
        <dbReference type="ChEBI" id="CHEBI:58189"/>
    </reaction>
    <physiologicalReaction direction="left-to-right" evidence="10">
        <dbReference type="Rhea" id="RHEA:19670"/>
    </physiologicalReaction>
</comment>
<dbReference type="SUPFAM" id="SSF52540">
    <property type="entry name" value="P-loop containing nucleoside triphosphate hydrolases"/>
    <property type="match status" value="1"/>
</dbReference>
<evidence type="ECO:0000259" key="13">
    <source>
        <dbReference type="PROSITE" id="PS51715"/>
    </source>
</evidence>
<keyword evidence="15" id="KW-1185">Reference proteome</keyword>
<keyword evidence="5" id="KW-0256">Endoplasmic reticulum</keyword>
<evidence type="ECO:0000256" key="1">
    <source>
        <dbReference type="ARBA" id="ARBA00004477"/>
    </source>
</evidence>
<comment type="subcellular location">
    <subcellularLocation>
        <location evidence="1">Endoplasmic reticulum membrane</location>
        <topology evidence="1">Multi-pass membrane protein</topology>
    </subcellularLocation>
</comment>
<keyword evidence="7 12" id="KW-1133">Transmembrane helix</keyword>
<dbReference type="EMBL" id="JAVRJZ010000017">
    <property type="protein sequence ID" value="KAK2709516.1"/>
    <property type="molecule type" value="Genomic_DNA"/>
</dbReference>
<dbReference type="FunFam" id="3.40.50.300:FF:004169">
    <property type="entry name" value="Atlastin 3"/>
    <property type="match status" value="1"/>
</dbReference>
<gene>
    <name evidence="14" type="ORF">QYM36_013247</name>
</gene>
<dbReference type="InterPro" id="IPR030386">
    <property type="entry name" value="G_GB1_RHD3_dom"/>
</dbReference>
<dbReference type="Gene3D" id="3.40.50.300">
    <property type="entry name" value="P-loop containing nucleotide triphosphate hydrolases"/>
    <property type="match status" value="1"/>
</dbReference>
<comment type="caution">
    <text evidence="14">The sequence shown here is derived from an EMBL/GenBank/DDBJ whole genome shotgun (WGS) entry which is preliminary data.</text>
</comment>
<name>A0AA88HPN4_ARTSF</name>
<evidence type="ECO:0000256" key="5">
    <source>
        <dbReference type="ARBA" id="ARBA00022824"/>
    </source>
</evidence>
<organism evidence="14 15">
    <name type="scientific">Artemia franciscana</name>
    <name type="common">Brine shrimp</name>
    <name type="synonym">Artemia sanfranciscana</name>
    <dbReference type="NCBI Taxonomy" id="6661"/>
    <lineage>
        <taxon>Eukaryota</taxon>
        <taxon>Metazoa</taxon>
        <taxon>Ecdysozoa</taxon>
        <taxon>Arthropoda</taxon>
        <taxon>Crustacea</taxon>
        <taxon>Branchiopoda</taxon>
        <taxon>Anostraca</taxon>
        <taxon>Artemiidae</taxon>
        <taxon>Artemia</taxon>
    </lineage>
</organism>
<keyword evidence="2 12" id="KW-0812">Transmembrane</keyword>
<evidence type="ECO:0000256" key="9">
    <source>
        <dbReference type="ARBA" id="ARBA00023136"/>
    </source>
</evidence>